<evidence type="ECO:0000313" key="1">
    <source>
        <dbReference type="EMBL" id="KJA20111.1"/>
    </source>
</evidence>
<proteinExistence type="predicted"/>
<organism evidence="1 2">
    <name type="scientific">Hypholoma sublateritium (strain FD-334 SS-4)</name>
    <dbReference type="NCBI Taxonomy" id="945553"/>
    <lineage>
        <taxon>Eukaryota</taxon>
        <taxon>Fungi</taxon>
        <taxon>Dikarya</taxon>
        <taxon>Basidiomycota</taxon>
        <taxon>Agaricomycotina</taxon>
        <taxon>Agaricomycetes</taxon>
        <taxon>Agaricomycetidae</taxon>
        <taxon>Agaricales</taxon>
        <taxon>Agaricineae</taxon>
        <taxon>Strophariaceae</taxon>
        <taxon>Hypholoma</taxon>
    </lineage>
</organism>
<keyword evidence="2" id="KW-1185">Reference proteome</keyword>
<name>A0A0D2NU79_HYPSF</name>
<protein>
    <submittedName>
        <fullName evidence="1">Uncharacterized protein</fullName>
    </submittedName>
</protein>
<gene>
    <name evidence="1" type="ORF">HYPSUDRAFT_43466</name>
</gene>
<dbReference type="EMBL" id="KN817570">
    <property type="protein sequence ID" value="KJA20111.1"/>
    <property type="molecule type" value="Genomic_DNA"/>
</dbReference>
<reference evidence="2" key="1">
    <citation type="submission" date="2014-04" db="EMBL/GenBank/DDBJ databases">
        <title>Evolutionary Origins and Diversification of the Mycorrhizal Mutualists.</title>
        <authorList>
            <consortium name="DOE Joint Genome Institute"/>
            <consortium name="Mycorrhizal Genomics Consortium"/>
            <person name="Kohler A."/>
            <person name="Kuo A."/>
            <person name="Nagy L.G."/>
            <person name="Floudas D."/>
            <person name="Copeland A."/>
            <person name="Barry K.W."/>
            <person name="Cichocki N."/>
            <person name="Veneault-Fourrey C."/>
            <person name="LaButti K."/>
            <person name="Lindquist E.A."/>
            <person name="Lipzen A."/>
            <person name="Lundell T."/>
            <person name="Morin E."/>
            <person name="Murat C."/>
            <person name="Riley R."/>
            <person name="Ohm R."/>
            <person name="Sun H."/>
            <person name="Tunlid A."/>
            <person name="Henrissat B."/>
            <person name="Grigoriev I.V."/>
            <person name="Hibbett D.S."/>
            <person name="Martin F."/>
        </authorList>
    </citation>
    <scope>NUCLEOTIDE SEQUENCE [LARGE SCALE GENOMIC DNA]</scope>
    <source>
        <strain evidence="2">FD-334 SS-4</strain>
    </source>
</reference>
<dbReference type="AlphaFoldDB" id="A0A0D2NU79"/>
<dbReference type="Proteomes" id="UP000054270">
    <property type="component" value="Unassembled WGS sequence"/>
</dbReference>
<accession>A0A0D2NU79</accession>
<sequence>MGGCEKRCIFAKFSLQIANGEHGPHLGRRTGRLPYGGYGPGNNTSASHPGAGSVAGQVVERPFPLRGRYVSFGTWADTVDSTAVLLKNQLRLRVHVPQESLKKYVGINIETYMRVSRPMVAPQTRPNPNATIPEPK</sequence>
<evidence type="ECO:0000313" key="2">
    <source>
        <dbReference type="Proteomes" id="UP000054270"/>
    </source>
</evidence>